<comment type="caution">
    <text evidence="13">The sequence shown here is derived from an EMBL/GenBank/DDBJ whole genome shotgun (WGS) entry which is preliminary data.</text>
</comment>
<dbReference type="HAMAP" id="MF_00165">
    <property type="entry name" value="Thymidylate_kinase"/>
    <property type="match status" value="1"/>
</dbReference>
<comment type="function">
    <text evidence="11">Phosphorylation of dTMP to form dTDP in both de novo and salvage pathways of dTTP synthesis.</text>
</comment>
<keyword evidence="4 11" id="KW-0808">Transferase</keyword>
<feature type="binding site" evidence="11">
    <location>
        <begin position="7"/>
        <end position="14"/>
    </location>
    <ligand>
        <name>ATP</name>
        <dbReference type="ChEBI" id="CHEBI:30616"/>
    </ligand>
</feature>
<name>A0ABS7YWW1_9VIBR</name>
<evidence type="ECO:0000256" key="5">
    <source>
        <dbReference type="ARBA" id="ARBA00022727"/>
    </source>
</evidence>
<evidence type="ECO:0000256" key="6">
    <source>
        <dbReference type="ARBA" id="ARBA00022741"/>
    </source>
</evidence>
<keyword evidence="8 11" id="KW-0067">ATP-binding</keyword>
<gene>
    <name evidence="11" type="primary">tmk</name>
    <name evidence="13" type="ORF">LDJ79_22065</name>
</gene>
<keyword evidence="7 11" id="KW-0418">Kinase</keyword>
<dbReference type="InterPro" id="IPR039430">
    <property type="entry name" value="Thymidylate_kin-like_dom"/>
</dbReference>
<dbReference type="InterPro" id="IPR027417">
    <property type="entry name" value="P-loop_NTPase"/>
</dbReference>
<evidence type="ECO:0000256" key="11">
    <source>
        <dbReference type="HAMAP-Rule" id="MF_00165"/>
    </source>
</evidence>
<dbReference type="SUPFAM" id="SSF52540">
    <property type="entry name" value="P-loop containing nucleoside triphosphate hydrolases"/>
    <property type="match status" value="1"/>
</dbReference>
<evidence type="ECO:0000256" key="9">
    <source>
        <dbReference type="ARBA" id="ARBA00029962"/>
    </source>
</evidence>
<feature type="domain" description="Thymidylate kinase-like" evidence="12">
    <location>
        <begin position="5"/>
        <end position="184"/>
    </location>
</feature>
<dbReference type="PANTHER" id="PTHR10344">
    <property type="entry name" value="THYMIDYLATE KINASE"/>
    <property type="match status" value="1"/>
</dbReference>
<dbReference type="InterPro" id="IPR018094">
    <property type="entry name" value="Thymidylate_kinase"/>
</dbReference>
<evidence type="ECO:0000313" key="13">
    <source>
        <dbReference type="EMBL" id="MCA2018815.1"/>
    </source>
</evidence>
<accession>A0ABS7YWW1</accession>
<sequence>MFIVIEGLDGCGKSTVSTALAKMLNAQLLTSPDKELKEVRKVTDMVFDNNVKARQMFYMASILKASEDAKELNLQGKPVVLDRYWLSTQVYHAWMSNGKQFKCREVELVLHQPTLTVYLDVPAEVRANRIKARNVCTDEDMNTLQHNANEKLRSLYFSMNKSLPVGNWLCVDACQSVDIVLEKIMTELEILMSNKMYIKDDL</sequence>
<dbReference type="RefSeq" id="WP_225252119.1">
    <property type="nucleotide sequence ID" value="NZ_JAIWIU010000203.1"/>
</dbReference>
<evidence type="ECO:0000256" key="1">
    <source>
        <dbReference type="ARBA" id="ARBA00009776"/>
    </source>
</evidence>
<dbReference type="PANTHER" id="PTHR10344:SF4">
    <property type="entry name" value="UMP-CMP KINASE 2, MITOCHONDRIAL"/>
    <property type="match status" value="1"/>
</dbReference>
<organism evidence="13 14">
    <name type="scientific">Vibrio tritonius</name>
    <dbReference type="NCBI Taxonomy" id="1435069"/>
    <lineage>
        <taxon>Bacteria</taxon>
        <taxon>Pseudomonadati</taxon>
        <taxon>Pseudomonadota</taxon>
        <taxon>Gammaproteobacteria</taxon>
        <taxon>Vibrionales</taxon>
        <taxon>Vibrionaceae</taxon>
        <taxon>Vibrio</taxon>
    </lineage>
</organism>
<evidence type="ECO:0000256" key="8">
    <source>
        <dbReference type="ARBA" id="ARBA00022840"/>
    </source>
</evidence>
<dbReference type="Gene3D" id="3.40.50.300">
    <property type="entry name" value="P-loop containing nucleotide triphosphate hydrolases"/>
    <property type="match status" value="1"/>
</dbReference>
<dbReference type="EC" id="2.7.4.9" evidence="2 11"/>
<proteinExistence type="inferred from homology"/>
<evidence type="ECO:0000256" key="10">
    <source>
        <dbReference type="ARBA" id="ARBA00048743"/>
    </source>
</evidence>
<comment type="catalytic activity">
    <reaction evidence="10 11">
        <text>dTMP + ATP = dTDP + ADP</text>
        <dbReference type="Rhea" id="RHEA:13517"/>
        <dbReference type="ChEBI" id="CHEBI:30616"/>
        <dbReference type="ChEBI" id="CHEBI:58369"/>
        <dbReference type="ChEBI" id="CHEBI:63528"/>
        <dbReference type="ChEBI" id="CHEBI:456216"/>
        <dbReference type="EC" id="2.7.4.9"/>
    </reaction>
</comment>
<protein>
    <recommendedName>
        <fullName evidence="3 11">Thymidylate kinase</fullName>
        <ecNumber evidence="2 11">2.7.4.9</ecNumber>
    </recommendedName>
    <alternativeName>
        <fullName evidence="9 11">dTMP kinase</fullName>
    </alternativeName>
</protein>
<dbReference type="Pfam" id="PF02223">
    <property type="entry name" value="Thymidylate_kin"/>
    <property type="match status" value="1"/>
</dbReference>
<keyword evidence="5 11" id="KW-0545">Nucleotide biosynthesis</keyword>
<evidence type="ECO:0000259" key="12">
    <source>
        <dbReference type="Pfam" id="PF02223"/>
    </source>
</evidence>
<evidence type="ECO:0000313" key="14">
    <source>
        <dbReference type="Proteomes" id="UP001199044"/>
    </source>
</evidence>
<dbReference type="Proteomes" id="UP001199044">
    <property type="component" value="Unassembled WGS sequence"/>
</dbReference>
<keyword evidence="6 11" id="KW-0547">Nucleotide-binding</keyword>
<dbReference type="EMBL" id="JAIWIU010000203">
    <property type="protein sequence ID" value="MCA2018815.1"/>
    <property type="molecule type" value="Genomic_DNA"/>
</dbReference>
<comment type="similarity">
    <text evidence="1 11">Belongs to the thymidylate kinase family.</text>
</comment>
<keyword evidence="14" id="KW-1185">Reference proteome</keyword>
<evidence type="ECO:0000256" key="7">
    <source>
        <dbReference type="ARBA" id="ARBA00022777"/>
    </source>
</evidence>
<reference evidence="14" key="1">
    <citation type="submission" date="2023-07" db="EMBL/GenBank/DDBJ databases">
        <title>Molecular identification of indigenous halophilic bacteria isolated from red sea cost, biodegradation of synthetic dyes and assessment of degraded metabolite toxicity.</title>
        <authorList>
            <person name="Chaieb K."/>
            <person name="Altayb H.N."/>
        </authorList>
    </citation>
    <scope>NUCLEOTIDE SEQUENCE [LARGE SCALE GENOMIC DNA]</scope>
    <source>
        <strain evidence="14">K20</strain>
    </source>
</reference>
<evidence type="ECO:0000256" key="3">
    <source>
        <dbReference type="ARBA" id="ARBA00017144"/>
    </source>
</evidence>
<evidence type="ECO:0000256" key="2">
    <source>
        <dbReference type="ARBA" id="ARBA00012980"/>
    </source>
</evidence>
<evidence type="ECO:0000256" key="4">
    <source>
        <dbReference type="ARBA" id="ARBA00022679"/>
    </source>
</evidence>
<dbReference type="CDD" id="cd01672">
    <property type="entry name" value="TMPK"/>
    <property type="match status" value="1"/>
</dbReference>